<comment type="subcellular location">
    <subcellularLocation>
        <location evidence="1 8">Cell membrane</location>
        <topology evidence="1 8">Multi-pass membrane protein</topology>
    </subcellularLocation>
</comment>
<name>A0A1S4JNI0_CULQU</name>
<dbReference type="VEuPathDB" id="VectorBase:CPIJ008844"/>
<feature type="transmembrane region" description="Helical" evidence="8">
    <location>
        <begin position="98"/>
        <end position="120"/>
    </location>
</feature>
<dbReference type="GO" id="GO:0007165">
    <property type="term" value="P:signal transduction"/>
    <property type="evidence" value="ECO:0007669"/>
    <property type="project" value="UniProtKB-KW"/>
</dbReference>
<dbReference type="GO" id="GO:0007635">
    <property type="term" value="P:chemosensory behavior"/>
    <property type="evidence" value="ECO:0007669"/>
    <property type="project" value="TreeGrafter"/>
</dbReference>
<dbReference type="EnsemblMetazoa" id="CPIJ008844-RB">
    <property type="protein sequence ID" value="CPIJ008844-PB"/>
    <property type="gene ID" value="CPIJ008844"/>
</dbReference>
<keyword evidence="5 8" id="KW-0472">Membrane</keyword>
<organism evidence="9 10">
    <name type="scientific">Culex quinquefasciatus</name>
    <name type="common">Southern house mosquito</name>
    <name type="synonym">Culex pungens</name>
    <dbReference type="NCBI Taxonomy" id="7176"/>
    <lineage>
        <taxon>Eukaryota</taxon>
        <taxon>Metazoa</taxon>
        <taxon>Ecdysozoa</taxon>
        <taxon>Arthropoda</taxon>
        <taxon>Hexapoda</taxon>
        <taxon>Insecta</taxon>
        <taxon>Pterygota</taxon>
        <taxon>Neoptera</taxon>
        <taxon>Endopterygota</taxon>
        <taxon>Diptera</taxon>
        <taxon>Nematocera</taxon>
        <taxon>Culicoidea</taxon>
        <taxon>Culicidae</taxon>
        <taxon>Culicinae</taxon>
        <taxon>Culicini</taxon>
        <taxon>Culex</taxon>
        <taxon>Culex</taxon>
    </lineage>
</organism>
<keyword evidence="10" id="KW-1185">Reference proteome</keyword>
<comment type="caution">
    <text evidence="8">Lacks conserved residue(s) required for the propagation of feature annotation.</text>
</comment>
<keyword evidence="7 8" id="KW-0807">Transducer</keyword>
<evidence type="ECO:0000256" key="1">
    <source>
        <dbReference type="ARBA" id="ARBA00004651"/>
    </source>
</evidence>
<proteinExistence type="inferred from homology"/>
<dbReference type="GO" id="GO:0043025">
    <property type="term" value="C:neuronal cell body"/>
    <property type="evidence" value="ECO:0007669"/>
    <property type="project" value="TreeGrafter"/>
</dbReference>
<evidence type="ECO:0000313" key="10">
    <source>
        <dbReference type="Proteomes" id="UP000002320"/>
    </source>
</evidence>
<comment type="similarity">
    <text evidence="8">Belongs to the insect chemoreceptor superfamily. Gustatory receptor (GR) family.</text>
</comment>
<feature type="transmembrane region" description="Helical" evidence="8">
    <location>
        <begin position="63"/>
        <end position="86"/>
    </location>
</feature>
<feature type="transmembrane region" description="Helical" evidence="8">
    <location>
        <begin position="247"/>
        <end position="268"/>
    </location>
</feature>
<keyword evidence="4 8" id="KW-1133">Transmembrane helix</keyword>
<dbReference type="GO" id="GO:0008049">
    <property type="term" value="P:male courtship behavior"/>
    <property type="evidence" value="ECO:0007669"/>
    <property type="project" value="TreeGrafter"/>
</dbReference>
<feature type="transmembrane region" description="Helical" evidence="8">
    <location>
        <begin position="361"/>
        <end position="379"/>
    </location>
</feature>
<dbReference type="OrthoDB" id="6366728at2759"/>
<dbReference type="GO" id="GO:0030424">
    <property type="term" value="C:axon"/>
    <property type="evidence" value="ECO:0007669"/>
    <property type="project" value="TreeGrafter"/>
</dbReference>
<dbReference type="Proteomes" id="UP000002320">
    <property type="component" value="Unassembled WGS sequence"/>
</dbReference>
<protein>
    <recommendedName>
        <fullName evidence="8">Gustatory receptor</fullName>
    </recommendedName>
</protein>
<feature type="transmembrane region" description="Helical" evidence="8">
    <location>
        <begin position="280"/>
        <end position="301"/>
    </location>
</feature>
<dbReference type="GO" id="GO:0030425">
    <property type="term" value="C:dendrite"/>
    <property type="evidence" value="ECO:0007669"/>
    <property type="project" value="TreeGrafter"/>
</dbReference>
<evidence type="ECO:0000256" key="8">
    <source>
        <dbReference type="RuleBase" id="RU363108"/>
    </source>
</evidence>
<evidence type="ECO:0000256" key="4">
    <source>
        <dbReference type="ARBA" id="ARBA00022989"/>
    </source>
</evidence>
<comment type="function">
    <text evidence="8">Gustatory receptor which mediates acceptance or avoidance behavior, depending on its substrates.</text>
</comment>
<keyword evidence="3 8" id="KW-0812">Transmembrane</keyword>
<reference evidence="9" key="1">
    <citation type="submission" date="2020-05" db="UniProtKB">
        <authorList>
            <consortium name="EnsemblMetazoa"/>
        </authorList>
    </citation>
    <scope>IDENTIFICATION</scope>
    <source>
        <strain evidence="9">JHB</strain>
    </source>
</reference>
<dbReference type="PANTHER" id="PTHR21143:SF133">
    <property type="entry name" value="GUSTATORY AND PHEROMONE RECEPTOR 32A-RELATED"/>
    <property type="match status" value="1"/>
</dbReference>
<dbReference type="PANTHER" id="PTHR21143">
    <property type="entry name" value="INVERTEBRATE GUSTATORY RECEPTOR"/>
    <property type="match status" value="1"/>
</dbReference>
<dbReference type="InterPro" id="IPR013604">
    <property type="entry name" value="7TM_chemorcpt"/>
</dbReference>
<dbReference type="VEuPathDB" id="VectorBase:CQUJHB013318"/>
<evidence type="ECO:0000256" key="7">
    <source>
        <dbReference type="ARBA" id="ARBA00023224"/>
    </source>
</evidence>
<dbReference type="GO" id="GO:0050909">
    <property type="term" value="P:sensory perception of taste"/>
    <property type="evidence" value="ECO:0007669"/>
    <property type="project" value="InterPro"/>
</dbReference>
<dbReference type="Pfam" id="PF08395">
    <property type="entry name" value="7tm_7"/>
    <property type="match status" value="1"/>
</dbReference>
<feature type="transmembrane region" description="Helical" evidence="8">
    <location>
        <begin position="6"/>
        <end position="27"/>
    </location>
</feature>
<evidence type="ECO:0000256" key="3">
    <source>
        <dbReference type="ARBA" id="ARBA00022692"/>
    </source>
</evidence>
<dbReference type="AlphaFoldDB" id="A0A1S4JNI0"/>
<evidence type="ECO:0000313" key="9">
    <source>
        <dbReference type="EnsemblMetazoa" id="CPIJ008844-PB"/>
    </source>
</evidence>
<accession>A0A1S4JNI0</accession>
<sequence length="389" mass="45109">MNFSMIQVALLVGSGTSLNGSVMAMLAKRRRLILPLSVGGVFPFPSLLEEDNRNSRFWIKNLYFLYSSMVQTISCTIEVSQFFVLPDETQKDYQTSKFVMVTGCCHLQIILLFMAIHSAFNIRRLALLSTTNDKIHQQIPLHSDQLSRYVTLVTVTCVAVRCCELFLQSNHGILQTFVHLNNLFKDSLFDLYNVHVFVQVWQLRGYFRLLNQKFRAALSARRHLEIVQTLQLSELLHAAVRAFNRYYGLYMLEVTVVAFLRCSLSAYFITVKYREGWFELQLVCQLGLFAVWNSGMIYLIFAICHDTVREANETVLCTRNYHDYNVADNRTTRQINKFLLKNLHQKKKFSAYGFFDIDNSVIYMIFSSIVTYLVILVQFKQLETELDGT</sequence>
<dbReference type="GO" id="GO:0005886">
    <property type="term" value="C:plasma membrane"/>
    <property type="evidence" value="ECO:0007669"/>
    <property type="project" value="UniProtKB-SubCell"/>
</dbReference>
<keyword evidence="6 8" id="KW-0675">Receptor</keyword>
<evidence type="ECO:0000256" key="5">
    <source>
        <dbReference type="ARBA" id="ARBA00023136"/>
    </source>
</evidence>
<keyword evidence="2 8" id="KW-1003">Cell membrane</keyword>
<evidence type="ECO:0000256" key="6">
    <source>
        <dbReference type="ARBA" id="ARBA00023170"/>
    </source>
</evidence>
<evidence type="ECO:0000256" key="2">
    <source>
        <dbReference type="ARBA" id="ARBA00022475"/>
    </source>
</evidence>